<sequence length="285" mass="32330">MKKHILVTGANGQLGNSIKKQENQWPHFRFIYTDSKTLDITNQNVVETFFKKNSIEYCINCAAYTAVDQAETDQELAFKINALGPKYLALACKASNAVLIHISTDFVFDGCKTSPYTETDTPNPINAYGRTKLQGENSIVQTTEQYIIIRTSWLYSEYGHNFMKTMLRLSKTRSEISVVNDQVGSPTYAGDLATAILKIIDSKTIQYGLYHYSNTVETSWYDFAKTIFKFANKDVKVNPIASAHYPTLAKRPNYSVLQSEKLLEQFNIKASRWESHLKKVLEGLT</sequence>
<dbReference type="GO" id="GO:0019305">
    <property type="term" value="P:dTDP-rhamnose biosynthetic process"/>
    <property type="evidence" value="ECO:0007669"/>
    <property type="project" value="UniProtKB-UniPathway"/>
</dbReference>
<dbReference type="EC" id="1.1.1.133" evidence="3 6"/>
<proteinExistence type="inferred from homology"/>
<dbReference type="Gene3D" id="3.40.50.720">
    <property type="entry name" value="NAD(P)-binding Rossmann-like Domain"/>
    <property type="match status" value="1"/>
</dbReference>
<dbReference type="UniPathway" id="UPA00124"/>
<reference evidence="9" key="1">
    <citation type="submission" date="2019-08" db="EMBL/GenBank/DDBJ databases">
        <title>Seonamhaeicola sediminis sp. nov., isolated from marine sediment.</title>
        <authorList>
            <person name="Cao W.R."/>
        </authorList>
    </citation>
    <scope>NUCLEOTIDE SEQUENCE [LARGE SCALE GENOMIC DNA]</scope>
    <source>
        <strain evidence="9">Gy8</strain>
    </source>
</reference>
<dbReference type="EMBL" id="VOSC01000012">
    <property type="protein sequence ID" value="TXE12992.1"/>
    <property type="molecule type" value="Genomic_DNA"/>
</dbReference>
<comment type="catalytic activity">
    <reaction evidence="5">
        <text>dTDP-beta-L-rhamnose + NADP(+) = dTDP-4-dehydro-beta-L-rhamnose + NADPH + H(+)</text>
        <dbReference type="Rhea" id="RHEA:21796"/>
        <dbReference type="ChEBI" id="CHEBI:15378"/>
        <dbReference type="ChEBI" id="CHEBI:57510"/>
        <dbReference type="ChEBI" id="CHEBI:57783"/>
        <dbReference type="ChEBI" id="CHEBI:58349"/>
        <dbReference type="ChEBI" id="CHEBI:62830"/>
        <dbReference type="EC" id="1.1.1.133"/>
    </reaction>
</comment>
<dbReference type="OrthoDB" id="9803892at2"/>
<comment type="function">
    <text evidence="6">Catalyzes the reduction of dTDP-6-deoxy-L-lyxo-4-hexulose to yield dTDP-L-rhamnose.</text>
</comment>
<dbReference type="InterPro" id="IPR005913">
    <property type="entry name" value="dTDP_dehydrorham_reduct"/>
</dbReference>
<dbReference type="NCBIfam" id="TIGR01214">
    <property type="entry name" value="rmlD"/>
    <property type="match status" value="1"/>
</dbReference>
<gene>
    <name evidence="8" type="primary">rfbD</name>
    <name evidence="8" type="ORF">FUA26_04140</name>
</gene>
<evidence type="ECO:0000259" key="7">
    <source>
        <dbReference type="Pfam" id="PF04321"/>
    </source>
</evidence>
<dbReference type="InterPro" id="IPR029903">
    <property type="entry name" value="RmlD-like-bd"/>
</dbReference>
<protein>
    <recommendedName>
        <fullName evidence="4 6">dTDP-4-dehydrorhamnose reductase</fullName>
        <ecNumber evidence="3 6">1.1.1.133</ecNumber>
    </recommendedName>
</protein>
<keyword evidence="6 8" id="KW-0560">Oxidoreductase</keyword>
<dbReference type="SUPFAM" id="SSF51735">
    <property type="entry name" value="NAD(P)-binding Rossmann-fold domains"/>
    <property type="match status" value="1"/>
</dbReference>
<feature type="domain" description="RmlD-like substrate binding" evidence="7">
    <location>
        <begin position="4"/>
        <end position="283"/>
    </location>
</feature>
<dbReference type="AlphaFoldDB" id="A0A5C7B560"/>
<evidence type="ECO:0000256" key="5">
    <source>
        <dbReference type="ARBA" id="ARBA00048200"/>
    </source>
</evidence>
<dbReference type="Pfam" id="PF04321">
    <property type="entry name" value="RmlD_sub_bind"/>
    <property type="match status" value="1"/>
</dbReference>
<dbReference type="Proteomes" id="UP000321790">
    <property type="component" value="Unassembled WGS sequence"/>
</dbReference>
<evidence type="ECO:0000256" key="1">
    <source>
        <dbReference type="ARBA" id="ARBA00004781"/>
    </source>
</evidence>
<dbReference type="RefSeq" id="WP_147131950.1">
    <property type="nucleotide sequence ID" value="NZ_VOSC01000012.1"/>
</dbReference>
<dbReference type="PANTHER" id="PTHR10491:SF4">
    <property type="entry name" value="METHIONINE ADENOSYLTRANSFERASE 2 SUBUNIT BETA"/>
    <property type="match status" value="1"/>
</dbReference>
<evidence type="ECO:0000256" key="4">
    <source>
        <dbReference type="ARBA" id="ARBA00017099"/>
    </source>
</evidence>
<comment type="pathway">
    <text evidence="1 6">Carbohydrate biosynthesis; dTDP-L-rhamnose biosynthesis.</text>
</comment>
<dbReference type="GO" id="GO:0008831">
    <property type="term" value="F:dTDP-4-dehydrorhamnose reductase activity"/>
    <property type="evidence" value="ECO:0007669"/>
    <property type="project" value="UniProtKB-EC"/>
</dbReference>
<dbReference type="GO" id="GO:0005829">
    <property type="term" value="C:cytosol"/>
    <property type="evidence" value="ECO:0007669"/>
    <property type="project" value="TreeGrafter"/>
</dbReference>
<name>A0A5C7B560_9FLAO</name>
<comment type="caution">
    <text evidence="8">The sequence shown here is derived from an EMBL/GenBank/DDBJ whole genome shotgun (WGS) entry which is preliminary data.</text>
</comment>
<comment type="similarity">
    <text evidence="2 6">Belongs to the dTDP-4-dehydrorhamnose reductase family.</text>
</comment>
<dbReference type="Gene3D" id="3.90.25.10">
    <property type="entry name" value="UDP-galactose 4-epimerase, domain 1"/>
    <property type="match status" value="1"/>
</dbReference>
<evidence type="ECO:0000256" key="2">
    <source>
        <dbReference type="ARBA" id="ARBA00010944"/>
    </source>
</evidence>
<keyword evidence="9" id="KW-1185">Reference proteome</keyword>
<keyword evidence="6" id="KW-0521">NADP</keyword>
<dbReference type="InterPro" id="IPR036291">
    <property type="entry name" value="NAD(P)-bd_dom_sf"/>
</dbReference>
<evidence type="ECO:0000256" key="6">
    <source>
        <dbReference type="RuleBase" id="RU364082"/>
    </source>
</evidence>
<dbReference type="PANTHER" id="PTHR10491">
    <property type="entry name" value="DTDP-4-DEHYDRORHAMNOSE REDUCTASE"/>
    <property type="match status" value="1"/>
</dbReference>
<evidence type="ECO:0000313" key="8">
    <source>
        <dbReference type="EMBL" id="TXE12992.1"/>
    </source>
</evidence>
<evidence type="ECO:0000313" key="9">
    <source>
        <dbReference type="Proteomes" id="UP000321790"/>
    </source>
</evidence>
<organism evidence="8 9">
    <name type="scientific">Seonamhaeicola algicola</name>
    <dbReference type="NCBI Taxonomy" id="1719036"/>
    <lineage>
        <taxon>Bacteria</taxon>
        <taxon>Pseudomonadati</taxon>
        <taxon>Bacteroidota</taxon>
        <taxon>Flavobacteriia</taxon>
        <taxon>Flavobacteriales</taxon>
        <taxon>Flavobacteriaceae</taxon>
    </lineage>
</organism>
<evidence type="ECO:0000256" key="3">
    <source>
        <dbReference type="ARBA" id="ARBA00012929"/>
    </source>
</evidence>
<dbReference type="CDD" id="cd05254">
    <property type="entry name" value="dTDP_HR_like_SDR_e"/>
    <property type="match status" value="1"/>
</dbReference>
<accession>A0A5C7B560</accession>